<name>A0A4P9K8D7_9GAMM</name>
<organism evidence="2 3">
    <name type="scientific">Thiomicrorhabdus sediminis</name>
    <dbReference type="NCBI Taxonomy" id="2580412"/>
    <lineage>
        <taxon>Bacteria</taxon>
        <taxon>Pseudomonadati</taxon>
        <taxon>Pseudomonadota</taxon>
        <taxon>Gammaproteobacteria</taxon>
        <taxon>Thiotrichales</taxon>
        <taxon>Piscirickettsiaceae</taxon>
        <taxon>Thiomicrorhabdus</taxon>
    </lineage>
</organism>
<reference evidence="2 3" key="1">
    <citation type="submission" date="2019-05" db="EMBL/GenBank/DDBJ databases">
        <title>Thiomicrorhabdus sediminis sp. nov, a novel sulfur-oxidizing bacterium isolated from coastal sediment.</title>
        <authorList>
            <person name="Liu X."/>
        </authorList>
    </citation>
    <scope>NUCLEOTIDE SEQUENCE [LARGE SCALE GENOMIC DNA]</scope>
    <source>
        <strain evidence="2 3">G1</strain>
    </source>
</reference>
<dbReference type="Pfam" id="PF11872">
    <property type="entry name" value="DUF3392"/>
    <property type="match status" value="1"/>
</dbReference>
<protein>
    <submittedName>
        <fullName evidence="2">DUF3392 family protein</fullName>
    </submittedName>
</protein>
<feature type="transmembrane region" description="Helical" evidence="1">
    <location>
        <begin position="83"/>
        <end position="107"/>
    </location>
</feature>
<feature type="transmembrane region" description="Helical" evidence="1">
    <location>
        <begin position="58"/>
        <end position="77"/>
    </location>
</feature>
<dbReference type="InterPro" id="IPR021813">
    <property type="entry name" value="DUF3392"/>
</dbReference>
<keyword evidence="1" id="KW-0472">Membrane</keyword>
<feature type="transmembrane region" description="Helical" evidence="1">
    <location>
        <begin position="20"/>
        <end position="37"/>
    </location>
</feature>
<evidence type="ECO:0000313" key="2">
    <source>
        <dbReference type="EMBL" id="QCU90666.1"/>
    </source>
</evidence>
<dbReference type="OrthoDB" id="6196761at2"/>
<dbReference type="Proteomes" id="UP000304864">
    <property type="component" value="Chromosome"/>
</dbReference>
<keyword evidence="1" id="KW-0812">Transmembrane</keyword>
<evidence type="ECO:0000256" key="1">
    <source>
        <dbReference type="SAM" id="Phobius"/>
    </source>
</evidence>
<keyword evidence="3" id="KW-1185">Reference proteome</keyword>
<keyword evidence="1" id="KW-1133">Transmembrane helix</keyword>
<dbReference type="AlphaFoldDB" id="A0A4P9K8D7"/>
<dbReference type="RefSeq" id="WP_138565340.1">
    <property type="nucleotide sequence ID" value="NZ_CP040602.1"/>
</dbReference>
<gene>
    <name evidence="2" type="ORF">FE785_08480</name>
</gene>
<proteinExistence type="predicted"/>
<dbReference type="KEGG" id="thig:FE785_08480"/>
<evidence type="ECO:0000313" key="3">
    <source>
        <dbReference type="Proteomes" id="UP000304864"/>
    </source>
</evidence>
<accession>A0A4P9K8D7</accession>
<sequence length="113" mass="12714">MDILGILNDLLLDVSDWMRGYLAQIVLAMITTLLVIYGDNILQIVKQQIGALKMPLRITLFVVFCAFGFSFITSVMSPFLSGWLAQANAAFLPFIVIAIFYFLGYLAQRKNML</sequence>
<dbReference type="EMBL" id="CP040602">
    <property type="protein sequence ID" value="QCU90666.1"/>
    <property type="molecule type" value="Genomic_DNA"/>
</dbReference>